<dbReference type="GO" id="GO:0005634">
    <property type="term" value="C:nucleus"/>
    <property type="evidence" value="ECO:0007669"/>
    <property type="project" value="UniProtKB-SubCell"/>
</dbReference>
<dbReference type="SUPFAM" id="SSF48508">
    <property type="entry name" value="Nuclear receptor ligand-binding domain"/>
    <property type="match status" value="1"/>
</dbReference>
<protein>
    <recommendedName>
        <fullName evidence="16">Nuclear receptor</fullName>
    </recommendedName>
</protein>
<keyword evidence="8 11" id="KW-0804">Transcription</keyword>
<accession>A0AAN5HZU3</accession>
<dbReference type="InterPro" id="IPR049636">
    <property type="entry name" value="HNF4-like_DBD"/>
</dbReference>
<evidence type="ECO:0000256" key="10">
    <source>
        <dbReference type="ARBA" id="ARBA00023242"/>
    </source>
</evidence>
<keyword evidence="5 11" id="KW-0862">Zinc</keyword>
<keyword evidence="3 11" id="KW-0479">Metal-binding</keyword>
<comment type="subcellular location">
    <subcellularLocation>
        <location evidence="1 11">Nucleus</location>
    </subcellularLocation>
</comment>
<dbReference type="SMART" id="SM00399">
    <property type="entry name" value="ZnF_C4"/>
    <property type="match status" value="1"/>
</dbReference>
<dbReference type="InterPro" id="IPR001628">
    <property type="entry name" value="Znf_hrmn_rcpt"/>
</dbReference>
<dbReference type="GO" id="GO:0008270">
    <property type="term" value="F:zinc ion binding"/>
    <property type="evidence" value="ECO:0007669"/>
    <property type="project" value="UniProtKB-KW"/>
</dbReference>
<dbReference type="AlphaFoldDB" id="A0AAN5HZU3"/>
<keyword evidence="9 11" id="KW-0675">Receptor</keyword>
<dbReference type="Pfam" id="PF00104">
    <property type="entry name" value="Hormone_recep"/>
    <property type="match status" value="1"/>
</dbReference>
<comment type="caution">
    <text evidence="14">The sequence shown here is derived from an EMBL/GenBank/DDBJ whole genome shotgun (WGS) entry which is preliminary data.</text>
</comment>
<dbReference type="PROSITE" id="PS00031">
    <property type="entry name" value="NUCLEAR_REC_DBD_1"/>
    <property type="match status" value="1"/>
</dbReference>
<keyword evidence="7 11" id="KW-0238">DNA-binding</keyword>
<evidence type="ECO:0000256" key="9">
    <source>
        <dbReference type="ARBA" id="ARBA00023170"/>
    </source>
</evidence>
<evidence type="ECO:0000259" key="12">
    <source>
        <dbReference type="PROSITE" id="PS51030"/>
    </source>
</evidence>
<feature type="non-terminal residue" evidence="14">
    <location>
        <position position="376"/>
    </location>
</feature>
<keyword evidence="10 11" id="KW-0539">Nucleus</keyword>
<dbReference type="Gene3D" id="3.30.50.10">
    <property type="entry name" value="Erythroid Transcription Factor GATA-1, subunit A"/>
    <property type="match status" value="1"/>
</dbReference>
<evidence type="ECO:0000256" key="2">
    <source>
        <dbReference type="ARBA" id="ARBA00005993"/>
    </source>
</evidence>
<dbReference type="PRINTS" id="PR00047">
    <property type="entry name" value="STROIDFINGER"/>
</dbReference>
<evidence type="ECO:0000313" key="15">
    <source>
        <dbReference type="Proteomes" id="UP001328107"/>
    </source>
</evidence>
<dbReference type="Pfam" id="PF00105">
    <property type="entry name" value="zf-C4"/>
    <property type="match status" value="1"/>
</dbReference>
<feature type="domain" description="NR LBD" evidence="13">
    <location>
        <begin position="120"/>
        <end position="376"/>
    </location>
</feature>
<name>A0AAN5HZU3_9BILA</name>
<evidence type="ECO:0000256" key="3">
    <source>
        <dbReference type="ARBA" id="ARBA00022723"/>
    </source>
</evidence>
<evidence type="ECO:0000256" key="8">
    <source>
        <dbReference type="ARBA" id="ARBA00023163"/>
    </source>
</evidence>
<keyword evidence="15" id="KW-1185">Reference proteome</keyword>
<dbReference type="SUPFAM" id="SSF57716">
    <property type="entry name" value="Glucocorticoid receptor-like (DNA-binding domain)"/>
    <property type="match status" value="1"/>
</dbReference>
<evidence type="ECO:0000256" key="7">
    <source>
        <dbReference type="ARBA" id="ARBA00023125"/>
    </source>
</evidence>
<dbReference type="CDD" id="cd06960">
    <property type="entry name" value="NR_DBD_HNF4A"/>
    <property type="match status" value="1"/>
</dbReference>
<organism evidence="14 15">
    <name type="scientific">Pristionchus mayeri</name>
    <dbReference type="NCBI Taxonomy" id="1317129"/>
    <lineage>
        <taxon>Eukaryota</taxon>
        <taxon>Metazoa</taxon>
        <taxon>Ecdysozoa</taxon>
        <taxon>Nematoda</taxon>
        <taxon>Chromadorea</taxon>
        <taxon>Rhabditida</taxon>
        <taxon>Rhabditina</taxon>
        <taxon>Diplogasteromorpha</taxon>
        <taxon>Diplogasteroidea</taxon>
        <taxon>Neodiplogasteridae</taxon>
        <taxon>Pristionchus</taxon>
    </lineage>
</organism>
<dbReference type="SMART" id="SM00430">
    <property type="entry name" value="HOLI"/>
    <property type="match status" value="1"/>
</dbReference>
<evidence type="ECO:0000256" key="6">
    <source>
        <dbReference type="ARBA" id="ARBA00023015"/>
    </source>
</evidence>
<evidence type="ECO:0000256" key="1">
    <source>
        <dbReference type="ARBA" id="ARBA00004123"/>
    </source>
</evidence>
<sequence>MTEGTGICLVCSTPNSSLHFGVNACRACTAFFKRATVLGLRYPCRQAQRTCDVARGMRNGQQTCRGCRYDKCVAVGMTYAGPLRWEKRHAAKVTTTTSENVDETDVNEPSTSGSSILQRIERDYAENVLSREQKELTLLKGCQSIRRLQGLSKEVYIGNSDLTLRTLRITLEEIWRIIPNSHPSLSQLTGQEQMNIYRAFFPNFVIIDNYYRTWKIWGSFDKYIMCSATMCMDPASMLTWTREDEGGCDRGAMINSAEEHLREQIRTVAPSFLQAQVTEREVAALLALSLCDIDIPDCSVTLLTSLDSIREDTLADLQKYYREEMGLIDFSARLGNLMNICNAVRECNSKSQEFFRMQITMFDMYTTETFLKEMVL</sequence>
<feature type="domain" description="Nuclear receptor" evidence="12">
    <location>
        <begin position="5"/>
        <end position="84"/>
    </location>
</feature>
<reference evidence="15" key="1">
    <citation type="submission" date="2022-10" db="EMBL/GenBank/DDBJ databases">
        <title>Genome assembly of Pristionchus species.</title>
        <authorList>
            <person name="Yoshida K."/>
            <person name="Sommer R.J."/>
        </authorList>
    </citation>
    <scope>NUCLEOTIDE SEQUENCE [LARGE SCALE GENOMIC DNA]</scope>
    <source>
        <strain evidence="15">RS5460</strain>
    </source>
</reference>
<gene>
    <name evidence="14" type="ORF">PMAYCL1PPCAC_16875</name>
</gene>
<dbReference type="Gene3D" id="1.10.565.10">
    <property type="entry name" value="Retinoid X Receptor"/>
    <property type="match status" value="1"/>
</dbReference>
<dbReference type="PANTHER" id="PTHR46011">
    <property type="entry name" value="NUCLEAR HORMONE RECEPTOR FAMILY MEMBER NHR-86-RELATED"/>
    <property type="match status" value="1"/>
</dbReference>
<dbReference type="GO" id="GO:0000978">
    <property type="term" value="F:RNA polymerase II cis-regulatory region sequence-specific DNA binding"/>
    <property type="evidence" value="ECO:0007669"/>
    <property type="project" value="InterPro"/>
</dbReference>
<proteinExistence type="inferred from homology"/>
<dbReference type="InterPro" id="IPR000536">
    <property type="entry name" value="Nucl_hrmn_rcpt_lig-bd"/>
</dbReference>
<dbReference type="EMBL" id="BTRK01000004">
    <property type="protein sequence ID" value="GMR46680.1"/>
    <property type="molecule type" value="Genomic_DNA"/>
</dbReference>
<dbReference type="GO" id="GO:0003700">
    <property type="term" value="F:DNA-binding transcription factor activity"/>
    <property type="evidence" value="ECO:0007669"/>
    <property type="project" value="InterPro"/>
</dbReference>
<dbReference type="PROSITE" id="PS51843">
    <property type="entry name" value="NR_LBD"/>
    <property type="match status" value="1"/>
</dbReference>
<evidence type="ECO:0000256" key="11">
    <source>
        <dbReference type="RuleBase" id="RU004334"/>
    </source>
</evidence>
<evidence type="ECO:0000256" key="4">
    <source>
        <dbReference type="ARBA" id="ARBA00022771"/>
    </source>
</evidence>
<dbReference type="Proteomes" id="UP001328107">
    <property type="component" value="Unassembled WGS sequence"/>
</dbReference>
<dbReference type="PANTHER" id="PTHR46011:SF6">
    <property type="entry name" value="HIGH ZINC ACTIVATED NUCLEAR RECEPTOR PROTEIN"/>
    <property type="match status" value="1"/>
</dbReference>
<evidence type="ECO:0000256" key="5">
    <source>
        <dbReference type="ARBA" id="ARBA00022833"/>
    </source>
</evidence>
<comment type="similarity">
    <text evidence="2 11">Belongs to the nuclear hormone receptor family.</text>
</comment>
<dbReference type="InterPro" id="IPR035500">
    <property type="entry name" value="NHR-like_dom_sf"/>
</dbReference>
<dbReference type="InterPro" id="IPR013088">
    <property type="entry name" value="Znf_NHR/GATA"/>
</dbReference>
<evidence type="ECO:0000259" key="13">
    <source>
        <dbReference type="PROSITE" id="PS51843"/>
    </source>
</evidence>
<keyword evidence="6 11" id="KW-0805">Transcription regulation</keyword>
<evidence type="ECO:0008006" key="16">
    <source>
        <dbReference type="Google" id="ProtNLM"/>
    </source>
</evidence>
<dbReference type="PROSITE" id="PS51030">
    <property type="entry name" value="NUCLEAR_REC_DBD_2"/>
    <property type="match status" value="1"/>
</dbReference>
<keyword evidence="4 11" id="KW-0863">Zinc-finger</keyword>
<evidence type="ECO:0000313" key="14">
    <source>
        <dbReference type="EMBL" id="GMR46680.1"/>
    </source>
</evidence>